<dbReference type="RefSeq" id="WP_168547273.1">
    <property type="nucleotide sequence ID" value="NZ_BAAAKS010000032.1"/>
</dbReference>
<feature type="domain" description="FtsK" evidence="11">
    <location>
        <begin position="1172"/>
        <end position="1353"/>
    </location>
</feature>
<feature type="binding site" evidence="9">
    <location>
        <begin position="566"/>
        <end position="573"/>
    </location>
    <ligand>
        <name>ATP</name>
        <dbReference type="ChEBI" id="CHEBI:30616"/>
    </ligand>
</feature>
<organism evidence="12 13">
    <name type="scientific">Tsukamurella spumae</name>
    <dbReference type="NCBI Taxonomy" id="44753"/>
    <lineage>
        <taxon>Bacteria</taxon>
        <taxon>Bacillati</taxon>
        <taxon>Actinomycetota</taxon>
        <taxon>Actinomycetes</taxon>
        <taxon>Mycobacteriales</taxon>
        <taxon>Tsukamurellaceae</taxon>
        <taxon>Tsukamurella</taxon>
    </lineage>
</organism>
<dbReference type="InterPro" id="IPR002543">
    <property type="entry name" value="FtsK_dom"/>
</dbReference>
<proteinExistence type="predicted"/>
<keyword evidence="3 10" id="KW-0812">Transmembrane</keyword>
<evidence type="ECO:0000256" key="4">
    <source>
        <dbReference type="ARBA" id="ARBA00022737"/>
    </source>
</evidence>
<dbReference type="SMART" id="SM00382">
    <property type="entry name" value="AAA"/>
    <property type="match status" value="3"/>
</dbReference>
<dbReference type="NCBIfam" id="TIGR03924">
    <property type="entry name" value="T7SS_EccC_a"/>
    <property type="match status" value="1"/>
</dbReference>
<dbReference type="SUPFAM" id="SSF52540">
    <property type="entry name" value="P-loop containing nucleoside triphosphate hydrolases"/>
    <property type="match status" value="3"/>
</dbReference>
<comment type="subcellular location">
    <subcellularLocation>
        <location evidence="1">Cell membrane</location>
        <topology evidence="1">Multi-pass membrane protein</topology>
    </subcellularLocation>
</comment>
<keyword evidence="4" id="KW-0677">Repeat</keyword>
<evidence type="ECO:0000313" key="12">
    <source>
        <dbReference type="EMBL" id="NKY20311.1"/>
    </source>
</evidence>
<dbReference type="InterPro" id="IPR027417">
    <property type="entry name" value="P-loop_NTPase"/>
</dbReference>
<dbReference type="InterPro" id="IPR023836">
    <property type="entry name" value="EccCa-like_Actinobacteria"/>
</dbReference>
<evidence type="ECO:0000256" key="8">
    <source>
        <dbReference type="ARBA" id="ARBA00023136"/>
    </source>
</evidence>
<dbReference type="Proteomes" id="UP000582646">
    <property type="component" value="Unassembled WGS sequence"/>
</dbReference>
<name>A0A846X5G5_9ACTN</name>
<evidence type="ECO:0000256" key="2">
    <source>
        <dbReference type="ARBA" id="ARBA00022475"/>
    </source>
</evidence>
<dbReference type="EMBL" id="JAAXOQ010000029">
    <property type="protein sequence ID" value="NKY20311.1"/>
    <property type="molecule type" value="Genomic_DNA"/>
</dbReference>
<feature type="transmembrane region" description="Helical" evidence="10">
    <location>
        <begin position="40"/>
        <end position="58"/>
    </location>
</feature>
<accession>A0A846X5G5</accession>
<evidence type="ECO:0000256" key="1">
    <source>
        <dbReference type="ARBA" id="ARBA00004651"/>
    </source>
</evidence>
<evidence type="ECO:0000256" key="6">
    <source>
        <dbReference type="ARBA" id="ARBA00022840"/>
    </source>
</evidence>
<protein>
    <submittedName>
        <fullName evidence="12">Type VII secretion protein EccCa</fullName>
    </submittedName>
</protein>
<feature type="binding site" evidence="9">
    <location>
        <begin position="908"/>
        <end position="915"/>
    </location>
    <ligand>
        <name>ATP</name>
        <dbReference type="ChEBI" id="CHEBI:30616"/>
    </ligand>
</feature>
<feature type="domain" description="FtsK" evidence="11">
    <location>
        <begin position="543"/>
        <end position="749"/>
    </location>
</feature>
<keyword evidence="5 9" id="KW-0547">Nucleotide-binding</keyword>
<sequence length="1401" mass="149918">MSITIFRRPARGRGPELNVAPVDIPAVPATARGAGGISTVVRAVLPLGAAIGAGAMLFSGNNPIRMLAGVAIIASMVLAAIASVIFARTGSRREAREARLGYVDYISRLRLGIDQDIVDYRAAMAWRHPAPEALPQIAVNRLRLFERRRGDIDFLVVRIGEGIGPIARSITLPSPSGSAATPDPVAAAHADRLLHRAESVIGVPVAVRLRGTVSVLGQGHETGRTITALVLGAAALHAPADVQIMLCTTPDDIGTPPGPDSGAGRFDWMKWLPHTADPGRFDGPFPARRITTDPDEMRTRLVEIISARITALSDRGHRSRSESAWDGPTLIVIMTEAARIGSGIGAGIDPADLLPPGIGPEQLGICFVTETLRRVDEPGHVDTRVRVTPTGEVDVTDLTGVLSRLLGGDDSDADDQTDATEASTAARTSRSAHDGDDVRIAAASINGIDLDTGPGWVKRLILGTDRGIVDAWTLELATVCARRLAPLRLVADPIPSSALEATFDLPSLHDIADPADLDPATLWSKPKPLAEHLNVPIGADAAGAPVRLDIKESGQNGMGPHGLCVGATGSGKSELLRTLLTSMAIAHPPDLLSFVLVDYKGGAAFAGFETLPHTSAAVDNLADDLGLVDRLHDALLGELQRRQRVLADAGNLPNVTEYQRLRRIRLTDPTAEQLPPLPALFVVIDEFGEILSAKPDFIDLFVQIGRIGRSIGVHLLLSTQRLEEGRLRGLESHLSYRIGLRTFTAQESRTALGVSDAHTLPAVPGSAILKVDPDVFTRFKAAFVSGPYRPSVERVQSEAAPEVTRFEFLPAAEEPGRHTSAAPTITPSDTTTLDVILKALDVPELQSRRIWLPPLPTALSLNQIGTDTPPQATGLTVAIGLADEPKRQRQSPLTVDFRGTSGNIYISGAPQTGKTTTLRTIVAASAISHPPATLGFHIIDANGTALTDLERLPNTGSIATRYDGDLARRIVADLHSNLDSREQFFASHRIQSIADLRARTANGERFPEIETTDIVLAVDGWASFKDNHEDLVDVVQDIGNRGLALGIYIIIVGGRWADLRMSMQAVIGTKIEHRLNDPLDSTIGRAQNTLIRADQPGRVITTDPLGAQAQIALPHLRPDTGFDGIVELARQRAAGQTMPPVPTLPNALAYRQFRPAHPEHDPLLIGINETDLAPLVLDPTTDQHLLIIGESRTGKTNLLRVIIEELISTHTDDQLVIGLFDPRRTLQHSVPDDYLGGYAGSPPAAGALAAGIAEELQRRLPPEDLHQQTAPFTGPHIYLIVDDYDLLASGTSNNPLAPLIPYLPYAADIRLHLIIARRSAGISRALYDNVIGGIREHNATMILFSGDRQEGSLAPGIHLTHQPTGRVRIIRPHTAPMHAQTLLLADDETPKVAPSTTAAGD</sequence>
<dbReference type="GO" id="GO:0005524">
    <property type="term" value="F:ATP binding"/>
    <property type="evidence" value="ECO:0007669"/>
    <property type="project" value="UniProtKB-UniRule"/>
</dbReference>
<dbReference type="Gene3D" id="3.40.50.300">
    <property type="entry name" value="P-loop containing nucleotide triphosphate hydrolases"/>
    <property type="match status" value="4"/>
</dbReference>
<keyword evidence="8 10" id="KW-0472">Membrane</keyword>
<dbReference type="Pfam" id="PF01580">
    <property type="entry name" value="FtsK_SpoIIIE"/>
    <property type="match status" value="2"/>
</dbReference>
<dbReference type="PROSITE" id="PS50901">
    <property type="entry name" value="FTSK"/>
    <property type="match status" value="3"/>
</dbReference>
<evidence type="ECO:0000256" key="3">
    <source>
        <dbReference type="ARBA" id="ARBA00022692"/>
    </source>
</evidence>
<dbReference type="PANTHER" id="PTHR22683:SF1">
    <property type="entry name" value="TYPE VII SECRETION SYSTEM PROTEIN ESSC"/>
    <property type="match status" value="1"/>
</dbReference>
<feature type="domain" description="FtsK" evidence="11">
    <location>
        <begin position="890"/>
        <end position="1082"/>
    </location>
</feature>
<evidence type="ECO:0000256" key="10">
    <source>
        <dbReference type="SAM" id="Phobius"/>
    </source>
</evidence>
<evidence type="ECO:0000256" key="5">
    <source>
        <dbReference type="ARBA" id="ARBA00022741"/>
    </source>
</evidence>
<evidence type="ECO:0000313" key="13">
    <source>
        <dbReference type="Proteomes" id="UP000582646"/>
    </source>
</evidence>
<feature type="binding site" evidence="9">
    <location>
        <begin position="1189"/>
        <end position="1196"/>
    </location>
    <ligand>
        <name>ATP</name>
        <dbReference type="ChEBI" id="CHEBI:30616"/>
    </ligand>
</feature>
<gene>
    <name evidence="12" type="primary">eccCa</name>
    <name evidence="12" type="ORF">HF999_18275</name>
</gene>
<evidence type="ECO:0000259" key="11">
    <source>
        <dbReference type="PROSITE" id="PS50901"/>
    </source>
</evidence>
<dbReference type="GO" id="GO:0003677">
    <property type="term" value="F:DNA binding"/>
    <property type="evidence" value="ECO:0007669"/>
    <property type="project" value="InterPro"/>
</dbReference>
<dbReference type="InterPro" id="IPR050206">
    <property type="entry name" value="FtsK/SpoIIIE/SftA"/>
</dbReference>
<dbReference type="PANTHER" id="PTHR22683">
    <property type="entry name" value="SPORULATION PROTEIN RELATED"/>
    <property type="match status" value="1"/>
</dbReference>
<dbReference type="GO" id="GO:0005886">
    <property type="term" value="C:plasma membrane"/>
    <property type="evidence" value="ECO:0007669"/>
    <property type="project" value="UniProtKB-SubCell"/>
</dbReference>
<keyword evidence="6 9" id="KW-0067">ATP-binding</keyword>
<keyword evidence="7 10" id="KW-1133">Transmembrane helix</keyword>
<evidence type="ECO:0000256" key="9">
    <source>
        <dbReference type="PROSITE-ProRule" id="PRU00289"/>
    </source>
</evidence>
<keyword evidence="2" id="KW-1003">Cell membrane</keyword>
<dbReference type="InterPro" id="IPR003593">
    <property type="entry name" value="AAA+_ATPase"/>
</dbReference>
<dbReference type="InterPro" id="IPR023837">
    <property type="entry name" value="EccCb-like_Actinobacteria"/>
</dbReference>
<feature type="transmembrane region" description="Helical" evidence="10">
    <location>
        <begin position="64"/>
        <end position="87"/>
    </location>
</feature>
<evidence type="ECO:0000256" key="7">
    <source>
        <dbReference type="ARBA" id="ARBA00022989"/>
    </source>
</evidence>
<keyword evidence="13" id="KW-1185">Reference proteome</keyword>
<dbReference type="NCBIfam" id="TIGR03925">
    <property type="entry name" value="T7SS_EccC_b"/>
    <property type="match status" value="1"/>
</dbReference>
<comment type="caution">
    <text evidence="12">The sequence shown here is derived from an EMBL/GenBank/DDBJ whole genome shotgun (WGS) entry which is preliminary data.</text>
</comment>
<reference evidence="12 13" key="1">
    <citation type="submission" date="2020-04" db="EMBL/GenBank/DDBJ databases">
        <title>MicrobeNet Type strains.</title>
        <authorList>
            <person name="Nicholson A.C."/>
        </authorList>
    </citation>
    <scope>NUCLEOTIDE SEQUENCE [LARGE SCALE GENOMIC DNA]</scope>
    <source>
        <strain evidence="12 13">DSM 44113</strain>
    </source>
</reference>